<organism evidence="3">
    <name type="scientific">Candidatus Methanogaster sp. ANME-2c ERB4</name>
    <dbReference type="NCBI Taxonomy" id="2759911"/>
    <lineage>
        <taxon>Archaea</taxon>
        <taxon>Methanobacteriati</taxon>
        <taxon>Methanobacteriota</taxon>
        <taxon>Stenosarchaea group</taxon>
        <taxon>Methanomicrobia</taxon>
        <taxon>Methanosarcinales</taxon>
        <taxon>ANME-2 cluster</taxon>
        <taxon>Candidatus Methanogasteraceae</taxon>
        <taxon>Candidatus Methanogaster</taxon>
    </lineage>
</organism>
<dbReference type="InterPro" id="IPR025868">
    <property type="entry name" value="Zn_ribbon_dom_put"/>
</dbReference>
<dbReference type="InterPro" id="IPR029068">
    <property type="entry name" value="Glyas_Bleomycin-R_OHBP_Dase"/>
</dbReference>
<name>A0A7G9YIL6_9EURY</name>
<proteinExistence type="predicted"/>
<evidence type="ECO:0000259" key="1">
    <source>
        <dbReference type="PROSITE" id="PS51819"/>
    </source>
</evidence>
<sequence length="209" mass="22972">MGTLSPLLAVRNVKDTIGFYKNSLGFKMGMAFPDAGNPQYVDLTKDGIALMFIPAESIGIGSDEKLGTGVNLYISIDSDIDDYYNELRDKHVRIVIEIKDEPFGIRDFTVEDIDGYQLTFSNPSKNIKSCMSCDMPMAKPVDFGGGRTDNVFCAHCTKPDGSLKSYDEVLEGMINFMMMTQKMDRTTAEGAAKEYMSGMPAWGGDLCTG</sequence>
<dbReference type="EMBL" id="MT631280">
    <property type="protein sequence ID" value="QNO47850.1"/>
    <property type="molecule type" value="Genomic_DNA"/>
</dbReference>
<dbReference type="Pfam" id="PF00903">
    <property type="entry name" value="Glyoxalase"/>
    <property type="match status" value="1"/>
</dbReference>
<dbReference type="InterPro" id="IPR004360">
    <property type="entry name" value="Glyas_Fos-R_dOase_dom"/>
</dbReference>
<dbReference type="Gene3D" id="3.10.180.10">
    <property type="entry name" value="2,3-Dihydroxybiphenyl 1,2-Dioxygenase, domain 1"/>
    <property type="match status" value="1"/>
</dbReference>
<gene>
    <name evidence="3" type="ORF">DJFEGNLO_00004</name>
    <name evidence="2" type="ORF">LHEHDPNP_00003</name>
</gene>
<dbReference type="EMBL" id="MT631143">
    <property type="protein sequence ID" value="QNO45688.1"/>
    <property type="molecule type" value="Genomic_DNA"/>
</dbReference>
<evidence type="ECO:0000313" key="2">
    <source>
        <dbReference type="EMBL" id="QNO45688.1"/>
    </source>
</evidence>
<accession>A0A7G9YIL6</accession>
<reference evidence="3" key="1">
    <citation type="submission" date="2020-06" db="EMBL/GenBank/DDBJ databases">
        <title>Unique genomic features of the anaerobic methanotrophic archaea.</title>
        <authorList>
            <person name="Chadwick G.L."/>
            <person name="Skennerton C.T."/>
            <person name="Laso-Perez R."/>
            <person name="Leu A.O."/>
            <person name="Speth D.R."/>
            <person name="Yu H."/>
            <person name="Morgan-Lang C."/>
            <person name="Hatzenpichler R."/>
            <person name="Goudeau D."/>
            <person name="Malmstrom R."/>
            <person name="Brazelton W.J."/>
            <person name="Woyke T."/>
            <person name="Hallam S.J."/>
            <person name="Tyson G.W."/>
            <person name="Wegener G."/>
            <person name="Boetius A."/>
            <person name="Orphan V."/>
        </authorList>
    </citation>
    <scope>NUCLEOTIDE SEQUENCE</scope>
</reference>
<evidence type="ECO:0000313" key="3">
    <source>
        <dbReference type="EMBL" id="QNO47850.1"/>
    </source>
</evidence>
<dbReference type="SUPFAM" id="SSF54593">
    <property type="entry name" value="Glyoxalase/Bleomycin resistance protein/Dihydroxybiphenyl dioxygenase"/>
    <property type="match status" value="1"/>
</dbReference>
<protein>
    <recommendedName>
        <fullName evidence="1">VOC domain-containing protein</fullName>
    </recommendedName>
</protein>
<feature type="domain" description="VOC" evidence="1">
    <location>
        <begin position="2"/>
        <end position="123"/>
    </location>
</feature>
<dbReference type="PROSITE" id="PS51819">
    <property type="entry name" value="VOC"/>
    <property type="match status" value="1"/>
</dbReference>
<dbReference type="AlphaFoldDB" id="A0A7G9YIL6"/>
<dbReference type="InterPro" id="IPR037523">
    <property type="entry name" value="VOC_core"/>
</dbReference>
<dbReference type="Pfam" id="PF12674">
    <property type="entry name" value="Zn_ribbon_2"/>
    <property type="match status" value="1"/>
</dbReference>